<evidence type="ECO:0000313" key="2">
    <source>
        <dbReference type="Proteomes" id="UP000541535"/>
    </source>
</evidence>
<keyword evidence="2" id="KW-1185">Reference proteome</keyword>
<sequence>MSCINEFLSSARELGLSCSVLDPEPSRQFIAEVIGKFKPERMAGHLAIGHNSIAIPLEPNEFTYSCHLDAAPAYVFFEQRGADKDRVLILHNGKNLAKIFENAFGMDILCPTNRKATFWR</sequence>
<organism evidence="1 2">
    <name type="scientific">Pseudoduganella violacea</name>
    <dbReference type="NCBI Taxonomy" id="1715466"/>
    <lineage>
        <taxon>Bacteria</taxon>
        <taxon>Pseudomonadati</taxon>
        <taxon>Pseudomonadota</taxon>
        <taxon>Betaproteobacteria</taxon>
        <taxon>Burkholderiales</taxon>
        <taxon>Oxalobacteraceae</taxon>
        <taxon>Telluria group</taxon>
        <taxon>Pseudoduganella</taxon>
    </lineage>
</organism>
<dbReference type="AlphaFoldDB" id="A0A7W5BEB8"/>
<accession>A0A7W5BEB8</accession>
<gene>
    <name evidence="1" type="ORF">FHS03_004423</name>
</gene>
<dbReference type="EMBL" id="JACHXD010000015">
    <property type="protein sequence ID" value="MBB3121345.1"/>
    <property type="molecule type" value="Genomic_DNA"/>
</dbReference>
<comment type="caution">
    <text evidence="1">The sequence shown here is derived from an EMBL/GenBank/DDBJ whole genome shotgun (WGS) entry which is preliminary data.</text>
</comment>
<proteinExistence type="predicted"/>
<evidence type="ECO:0000313" key="1">
    <source>
        <dbReference type="EMBL" id="MBB3121345.1"/>
    </source>
</evidence>
<dbReference type="Proteomes" id="UP000541535">
    <property type="component" value="Unassembled WGS sequence"/>
</dbReference>
<reference evidence="1 2" key="1">
    <citation type="submission" date="2020-08" db="EMBL/GenBank/DDBJ databases">
        <title>Genomic Encyclopedia of Type Strains, Phase III (KMG-III): the genomes of soil and plant-associated and newly described type strains.</title>
        <authorList>
            <person name="Whitman W."/>
        </authorList>
    </citation>
    <scope>NUCLEOTIDE SEQUENCE [LARGE SCALE GENOMIC DNA]</scope>
    <source>
        <strain evidence="1 2">CECT 8897</strain>
    </source>
</reference>
<protein>
    <submittedName>
        <fullName evidence="1">Uncharacterized protein</fullName>
    </submittedName>
</protein>
<name>A0A7W5BEB8_9BURK</name>
<dbReference type="RefSeq" id="WP_183443065.1">
    <property type="nucleotide sequence ID" value="NZ_JACHXD010000015.1"/>
</dbReference>